<proteinExistence type="predicted"/>
<dbReference type="Pfam" id="PF12256">
    <property type="entry name" value="TcdB_toxin_midN"/>
    <property type="match status" value="1"/>
</dbReference>
<keyword evidence="2" id="KW-0964">Secreted</keyword>
<organism evidence="7 8">
    <name type="scientific">Pseudomonas rustica</name>
    <dbReference type="NCBI Taxonomy" id="2827099"/>
    <lineage>
        <taxon>Bacteria</taxon>
        <taxon>Pseudomonadati</taxon>
        <taxon>Pseudomonadota</taxon>
        <taxon>Gammaproteobacteria</taxon>
        <taxon>Pseudomonadales</taxon>
        <taxon>Pseudomonadaceae</taxon>
        <taxon>Pseudomonas</taxon>
    </lineage>
</organism>
<feature type="region of interest" description="Disordered" evidence="4">
    <location>
        <begin position="1476"/>
        <end position="1496"/>
    </location>
</feature>
<dbReference type="InterPro" id="IPR003284">
    <property type="entry name" value="Sal_SpvB"/>
</dbReference>
<feature type="domain" description="Insecticide toxin TcdB middle/C-terminal" evidence="5">
    <location>
        <begin position="861"/>
        <end position="1009"/>
    </location>
</feature>
<evidence type="ECO:0000256" key="4">
    <source>
        <dbReference type="SAM" id="MobiDB-lite"/>
    </source>
</evidence>
<feature type="domain" description="Insecticide toxin TcdB middle/N-terminal" evidence="6">
    <location>
        <begin position="647"/>
        <end position="813"/>
    </location>
</feature>
<keyword evidence="8" id="KW-1185">Reference proteome</keyword>
<evidence type="ECO:0000259" key="5">
    <source>
        <dbReference type="Pfam" id="PF12255"/>
    </source>
</evidence>
<protein>
    <submittedName>
        <fullName evidence="7">Toxin</fullName>
    </submittedName>
</protein>
<comment type="subcellular location">
    <subcellularLocation>
        <location evidence="1">Secreted</location>
    </subcellularLocation>
</comment>
<evidence type="ECO:0000259" key="6">
    <source>
        <dbReference type="Pfam" id="PF12256"/>
    </source>
</evidence>
<accession>A0ABS5MSH3</accession>
<sequence length="1496" mass="167167">MADQDLSIVTPSISRSASIATIGKDWGVVGPTGAASFVLPIPSSAGRGWDPQLSLSYSSQTGNGSFGIGWGVGLAQISRRTHKGVPRYTDLDEIVGHDGEVCRPEFESDGSIKSRQESQYNGVDIGLHEVVRYWPEVESDFTLREYWKPVADQTPFWLIHGADGSLQVYGKTPSSRIADPDDPQRVSAWLICESLNSRGEHICYEYKADEKVPGSDDDPSAQRYLQRVWYGNAEASADLYAWSNANPADMNWHFHLLFDYGERSTAYSEKPAYVGDKPWLLRKDTFSTYGQGFEVGTQRLCQQVLMFHHFPLETGPDPVLVRRLLLEYSNNPQTGGYSLLSAAHYQAYDSSAYVENTPPVEFDYSPFVINKSPSRLFESEAMPGIDTGTYRCVDLYGEGAVGFLCSYNNAWYYREPVRESSGPDAIGYTPWTLLEKIPVANSQPNARQILTDQTGDGRLDWITVEQGISGYNTLNADRRWTAFTAFRTFPAEYLHTLAQLGDLSGDGLSSIALIGPHSVRLYANRREEGFAKAEEVDHTPDRLPLFGPSRSQLVMLGNLRGTDMPELFSISHDQIKCWPNLGHGTFAHGRVISSLPFTYGQFDSDRVRIADLDGSGAPALLYLNSEGFDIYLNRAGNGFEQTPIHVPWPQDVRYDPLCQVTVADLQGLGCESLILTVAHSQPQHWRYDFVSAKPYLLTASNNNMGCSASVSYRSSAQEWLDEKTRRLAEQPTQPPACYLPFPIQVVSRQSQLDEITGNCTTQLFRYAEGFYDGKERMFRGFGFVQQTDSESASPADDASFTAPVRVCSWFHTGQSMDRSREGYFKRDADAVALGRTVFSQYHLSDECDVVVTPPEDAHDEIARALAGSIARIETYAADADPAVAAPFAVQETRYLIREVRPKGAHDAARVLLPMALEQINYAYDRFIDDPLCTHDITLCRNAYGLPTHDVTVSYARRLTEASPPPFTDPDHQQWWRDAHDPAQQSYYLKESRARFIDLNQNPQQWRLGLTFQQRGNALVLPKGSLPEGLSPAQVSYEHLIEHQGSLHWQTERVLTTQSVQRYLKTLDQSPLPDGEAEFAALPGPLELAQMDRTALDAYSELANFDIRAQLTRIGYTPMPFLFKQTPEDDSARNLWSSRYNFARYAGPEGFYKVQAFNETPSHGVTTVEYDAYRLAVTRVVLPDGCTTHARYDYLHQLPEQITDANDNIEEVIYLPSGQPLAVSFYGTENSVPAGFQPLSEYQLPTDPDPAAAIEHPAEAVQKAASTLRKNLFSWMGNVLPDVSTEQLLEWIGQRHVLPSGHIRASARLQLARSQVLTPAQQLLSAAVAAAARDPVHSVMLSADRYPDDATAAQIHIVKACVDGFGRLLQTQQRVDPGLAYVVAADGSLVIENGQLLEALADPRWRISERIDYANKGLPIRQYRAFFANVHGYVNDHSLREYGFYDQLFYDELGRLIKVINATGDFSRETYHPWYKTSEDANDTAEPAPAKPSRTLH</sequence>
<name>A0ABS5MSH3_9PSED</name>
<evidence type="ECO:0000256" key="2">
    <source>
        <dbReference type="ARBA" id="ARBA00022525"/>
    </source>
</evidence>
<dbReference type="Proteomes" id="UP000676035">
    <property type="component" value="Unassembled WGS sequence"/>
</dbReference>
<evidence type="ECO:0000313" key="7">
    <source>
        <dbReference type="EMBL" id="MBS4077238.1"/>
    </source>
</evidence>
<reference evidence="7 8" key="1">
    <citation type="submission" date="2021-04" db="EMBL/GenBank/DDBJ databases">
        <title>Pseudomonas rustica sp. nov. isolated from raw milk.</title>
        <authorList>
            <person name="Fiedler G."/>
            <person name="Gieschler S."/>
            <person name="Kabisch J."/>
            <person name="Grimmler C."/>
            <person name="Brinks E."/>
            <person name="Wagner N."/>
            <person name="Hetzer B."/>
            <person name="Franz C.M.A.P."/>
            <person name="Boehnlein C."/>
        </authorList>
    </citation>
    <scope>NUCLEOTIDE SEQUENCE [LARGE SCALE GENOMIC DNA]</scope>
    <source>
        <strain evidence="7 8">MBT-4</strain>
    </source>
</reference>
<dbReference type="InterPro" id="IPR022045">
    <property type="entry name" value="TcdB_toxin_mid/N"/>
</dbReference>
<comment type="caution">
    <text evidence="7">The sequence shown here is derived from an EMBL/GenBank/DDBJ whole genome shotgun (WGS) entry which is preliminary data.</text>
</comment>
<evidence type="ECO:0000256" key="1">
    <source>
        <dbReference type="ARBA" id="ARBA00004613"/>
    </source>
</evidence>
<dbReference type="RefSeq" id="WP_212543912.1">
    <property type="nucleotide sequence ID" value="NZ_JAGYHF010000001.1"/>
</dbReference>
<dbReference type="InterPro" id="IPR022044">
    <property type="entry name" value="TcdB_toxin_mid/C"/>
</dbReference>
<evidence type="ECO:0000313" key="8">
    <source>
        <dbReference type="Proteomes" id="UP000676035"/>
    </source>
</evidence>
<dbReference type="Pfam" id="PF12255">
    <property type="entry name" value="TcdB_toxin_midC"/>
    <property type="match status" value="1"/>
</dbReference>
<dbReference type="EMBL" id="JAGYHF010000001">
    <property type="protein sequence ID" value="MBS4077238.1"/>
    <property type="molecule type" value="Genomic_DNA"/>
</dbReference>
<gene>
    <name evidence="7" type="ORF">KFS80_02925</name>
</gene>
<dbReference type="SUPFAM" id="SSF69318">
    <property type="entry name" value="Integrin alpha N-terminal domain"/>
    <property type="match status" value="1"/>
</dbReference>
<dbReference type="PRINTS" id="PR01341">
    <property type="entry name" value="SALSPVBPROT"/>
</dbReference>
<dbReference type="Pfam" id="PF03534">
    <property type="entry name" value="SpvB"/>
    <property type="match status" value="1"/>
</dbReference>
<keyword evidence="3" id="KW-0843">Virulence</keyword>
<evidence type="ECO:0000256" key="3">
    <source>
        <dbReference type="ARBA" id="ARBA00023026"/>
    </source>
</evidence>
<dbReference type="InterPro" id="IPR028994">
    <property type="entry name" value="Integrin_alpha_N"/>
</dbReference>